<feature type="transmembrane region" description="Helical" evidence="7">
    <location>
        <begin position="400"/>
        <end position="419"/>
    </location>
</feature>
<evidence type="ECO:0000256" key="5">
    <source>
        <dbReference type="ARBA" id="ARBA00023136"/>
    </source>
</evidence>
<feature type="transmembrane region" description="Helical" evidence="7">
    <location>
        <begin position="458"/>
        <end position="478"/>
    </location>
</feature>
<evidence type="ECO:0000256" key="7">
    <source>
        <dbReference type="SAM" id="Phobius"/>
    </source>
</evidence>
<keyword evidence="5 7" id="KW-0472">Membrane</keyword>
<dbReference type="RefSeq" id="WP_012844734.1">
    <property type="nucleotide sequence ID" value="NC_013501.1"/>
</dbReference>
<dbReference type="PROSITE" id="PS50283">
    <property type="entry name" value="NA_SOLUT_SYMP_3"/>
    <property type="match status" value="1"/>
</dbReference>
<feature type="transmembrane region" description="Helical" evidence="7">
    <location>
        <begin position="78"/>
        <end position="98"/>
    </location>
</feature>
<evidence type="ECO:0000256" key="6">
    <source>
        <dbReference type="RuleBase" id="RU362091"/>
    </source>
</evidence>
<proteinExistence type="inferred from homology"/>
<dbReference type="GO" id="GO:0005412">
    <property type="term" value="F:D-glucose:sodium symporter activity"/>
    <property type="evidence" value="ECO:0007669"/>
    <property type="project" value="TreeGrafter"/>
</dbReference>
<feature type="transmembrane region" description="Helical" evidence="7">
    <location>
        <begin position="301"/>
        <end position="331"/>
    </location>
</feature>
<feature type="transmembrane region" description="Helical" evidence="7">
    <location>
        <begin position="203"/>
        <end position="223"/>
    </location>
</feature>
<dbReference type="AlphaFoldDB" id="D0MDY0"/>
<comment type="subcellular location">
    <subcellularLocation>
        <location evidence="1">Membrane</location>
        <topology evidence="1">Multi-pass membrane protein</topology>
    </subcellularLocation>
</comment>
<dbReference type="STRING" id="518766.Rmar_2245"/>
<feature type="transmembrane region" description="Helical" evidence="7">
    <location>
        <begin position="541"/>
        <end position="559"/>
    </location>
</feature>
<dbReference type="CDD" id="cd11477">
    <property type="entry name" value="SLC5sbd_u1"/>
    <property type="match status" value="1"/>
</dbReference>
<evidence type="ECO:0000256" key="3">
    <source>
        <dbReference type="ARBA" id="ARBA00022692"/>
    </source>
</evidence>
<keyword evidence="3 7" id="KW-0812">Transmembrane</keyword>
<feature type="transmembrane region" description="Helical" evidence="7">
    <location>
        <begin position="484"/>
        <end position="502"/>
    </location>
</feature>
<dbReference type="KEGG" id="rmr:Rmar_2245"/>
<keyword evidence="4 7" id="KW-1133">Transmembrane helix</keyword>
<gene>
    <name evidence="8" type="ordered locus">Rmar_2245</name>
</gene>
<dbReference type="EMBL" id="CP001807">
    <property type="protein sequence ID" value="ACY49124.1"/>
    <property type="molecule type" value="Genomic_DNA"/>
</dbReference>
<feature type="transmembrane region" description="Helical" evidence="7">
    <location>
        <begin position="565"/>
        <end position="588"/>
    </location>
</feature>
<reference evidence="8 9" key="1">
    <citation type="journal article" date="2009" name="Stand. Genomic Sci.">
        <title>Complete genome sequence of Rhodothermus marinus type strain (R-10).</title>
        <authorList>
            <person name="Nolan M."/>
            <person name="Tindall B.J."/>
            <person name="Pomrenke H."/>
            <person name="Lapidus A."/>
            <person name="Copeland A."/>
            <person name="Glavina Del Rio T."/>
            <person name="Lucas S."/>
            <person name="Chen F."/>
            <person name="Tice H."/>
            <person name="Cheng J.F."/>
            <person name="Saunders E."/>
            <person name="Han C."/>
            <person name="Bruce D."/>
            <person name="Goodwin L."/>
            <person name="Chain P."/>
            <person name="Pitluck S."/>
            <person name="Ovchinikova G."/>
            <person name="Pati A."/>
            <person name="Ivanova N."/>
            <person name="Mavromatis K."/>
            <person name="Chen A."/>
            <person name="Palaniappan K."/>
            <person name="Land M."/>
            <person name="Hauser L."/>
            <person name="Chang Y.J."/>
            <person name="Jeffries C.D."/>
            <person name="Brettin T."/>
            <person name="Goker M."/>
            <person name="Bristow J."/>
            <person name="Eisen J.A."/>
            <person name="Markowitz V."/>
            <person name="Hugenholtz P."/>
            <person name="Kyrpides N.C."/>
            <person name="Klenk H.P."/>
            <person name="Detter J.C."/>
        </authorList>
    </citation>
    <scope>NUCLEOTIDE SEQUENCE [LARGE SCALE GENOMIC DNA]</scope>
    <source>
        <strain evidence="9">ATCC 43812 / DSM 4252 / R-10</strain>
    </source>
</reference>
<organism evidence="8 9">
    <name type="scientific">Rhodothermus marinus (strain ATCC 43812 / DSM 4252 / R-10)</name>
    <name type="common">Rhodothermus obamensis</name>
    <dbReference type="NCBI Taxonomy" id="518766"/>
    <lineage>
        <taxon>Bacteria</taxon>
        <taxon>Pseudomonadati</taxon>
        <taxon>Rhodothermota</taxon>
        <taxon>Rhodothermia</taxon>
        <taxon>Rhodothermales</taxon>
        <taxon>Rhodothermaceae</taxon>
        <taxon>Rhodothermus</taxon>
    </lineage>
</organism>
<evidence type="ECO:0000256" key="4">
    <source>
        <dbReference type="ARBA" id="ARBA00022989"/>
    </source>
</evidence>
<feature type="transmembrane region" description="Helical" evidence="7">
    <location>
        <begin position="127"/>
        <end position="146"/>
    </location>
</feature>
<dbReference type="PANTHER" id="PTHR11819:SF77">
    <property type="entry name" value="SODIUM_GLUCOSE COTRANSPORT PROTEIN"/>
    <property type="match status" value="1"/>
</dbReference>
<evidence type="ECO:0000313" key="9">
    <source>
        <dbReference type="Proteomes" id="UP000002221"/>
    </source>
</evidence>
<feature type="transmembrane region" description="Helical" evidence="7">
    <location>
        <begin position="46"/>
        <end position="66"/>
    </location>
</feature>
<feature type="transmembrane region" description="Helical" evidence="7">
    <location>
        <begin position="425"/>
        <end position="446"/>
    </location>
</feature>
<dbReference type="OrthoDB" id="9761931at2"/>
<dbReference type="InterPro" id="IPR038377">
    <property type="entry name" value="Na/Glc_symporter_sf"/>
</dbReference>
<keyword evidence="9" id="KW-1185">Reference proteome</keyword>
<feature type="transmembrane region" description="Helical" evidence="7">
    <location>
        <begin position="6"/>
        <end position="26"/>
    </location>
</feature>
<dbReference type="Gene3D" id="1.20.1730.10">
    <property type="entry name" value="Sodium/glucose cotransporter"/>
    <property type="match status" value="1"/>
</dbReference>
<dbReference type="GO" id="GO:0005886">
    <property type="term" value="C:plasma membrane"/>
    <property type="evidence" value="ECO:0007669"/>
    <property type="project" value="TreeGrafter"/>
</dbReference>
<name>D0MDY0_RHOM4</name>
<dbReference type="InterPro" id="IPR001734">
    <property type="entry name" value="Na/solute_symporter"/>
</dbReference>
<evidence type="ECO:0000313" key="8">
    <source>
        <dbReference type="EMBL" id="ACY49124.1"/>
    </source>
</evidence>
<dbReference type="eggNOG" id="COG0591">
    <property type="taxonomic scope" value="Bacteria"/>
</dbReference>
<evidence type="ECO:0000256" key="1">
    <source>
        <dbReference type="ARBA" id="ARBA00004141"/>
    </source>
</evidence>
<feature type="transmembrane region" description="Helical" evidence="7">
    <location>
        <begin position="152"/>
        <end position="170"/>
    </location>
</feature>
<evidence type="ECO:0000256" key="2">
    <source>
        <dbReference type="ARBA" id="ARBA00006434"/>
    </source>
</evidence>
<sequence>MHLTWLDGVLIAAYFVFSLGIALYYYRRAGKDTSEFFLSGRSMPWWLAGTSMVATTFAADTPLAVSELVAYNGIAGNWLWWNFALGGVLTVFFFARLWRRSGVLTDVEFVELRYSGPAAAWLRGIKAVYFGLLMNVIIIGWVSLAMETVIDVLFPGLTLFGRTSFTLLGIEMSASLVLVGLLVLLVGVYSLISGLWGVAVTDLFQFVLAMVGTTLLAVFALDLPEVGGLAGLKARLPETTFRMLPTIGEAVQGAGVLALSAAAFAAYVGVQWWASWYPGAEPGGGGYIAQRMLGAKDERHAVFSVLWFNIAHYCLRPWPWILTALVALVLFPDDPPRAAYVLVMRDTLPPGLLGLLFAAFLAAFMSTVSTQLNWGVSYLVNDGWRRFVRPDADEKHYVRVGRVLTFLLAVVSVLVTTQLESISGAWSLILTASGGLGLVLILRWYWWRVNAWSELTATLVPLCLAGLALLGVPVPGLLDPFPTNLFAVVAYTTLAWVTVTLFTPPTDMATLDAFYRRVRPAGPGWRPIAARHPDIHPDTSLRTLAIDWLAGVVLVYSTLFGIGQLLVGSAGLGLLLLAVAVGAGAFLWRHLRHQLPHTTPAARNVPPTD</sequence>
<feature type="transmembrane region" description="Helical" evidence="7">
    <location>
        <begin position="177"/>
        <end position="197"/>
    </location>
</feature>
<dbReference type="Pfam" id="PF00474">
    <property type="entry name" value="SSF"/>
    <property type="match status" value="1"/>
</dbReference>
<comment type="similarity">
    <text evidence="2 6">Belongs to the sodium:solute symporter (SSF) (TC 2.A.21) family.</text>
</comment>
<dbReference type="HOGENOM" id="CLU_019510_0_0_10"/>
<feature type="transmembrane region" description="Helical" evidence="7">
    <location>
        <begin position="351"/>
        <end position="380"/>
    </location>
</feature>
<protein>
    <submittedName>
        <fullName evidence="8">Na+/solute symporter</fullName>
    </submittedName>
</protein>
<dbReference type="Proteomes" id="UP000002221">
    <property type="component" value="Chromosome"/>
</dbReference>
<dbReference type="PANTHER" id="PTHR11819">
    <property type="entry name" value="SOLUTE CARRIER FAMILY 5"/>
    <property type="match status" value="1"/>
</dbReference>
<accession>D0MDY0</accession>